<evidence type="ECO:0000313" key="7">
    <source>
        <dbReference type="EMBL" id="MBE1237217.1"/>
    </source>
</evidence>
<proteinExistence type="predicted"/>
<evidence type="ECO:0000256" key="4">
    <source>
        <dbReference type="PIRSR" id="PIRSR606118-50"/>
    </source>
</evidence>
<keyword evidence="3" id="KW-0233">DNA recombination</keyword>
<dbReference type="AlphaFoldDB" id="A0A8J7CPN2"/>
<dbReference type="Gene3D" id="3.40.50.1390">
    <property type="entry name" value="Resolvase, N-terminal catalytic domain"/>
    <property type="match status" value="1"/>
</dbReference>
<keyword evidence="2" id="KW-0238">DNA-binding</keyword>
<comment type="caution">
    <text evidence="7">The sequence shown here is derived from an EMBL/GenBank/DDBJ whole genome shotgun (WGS) entry which is preliminary data.</text>
</comment>
<dbReference type="SUPFAM" id="SSF53041">
    <property type="entry name" value="Resolvase-like"/>
    <property type="match status" value="1"/>
</dbReference>
<dbReference type="Proteomes" id="UP000631034">
    <property type="component" value="Unassembled WGS sequence"/>
</dbReference>
<evidence type="ECO:0000256" key="1">
    <source>
        <dbReference type="ARBA" id="ARBA00022908"/>
    </source>
</evidence>
<dbReference type="InterPro" id="IPR050639">
    <property type="entry name" value="SSR_resolvase"/>
</dbReference>
<dbReference type="InterPro" id="IPR006119">
    <property type="entry name" value="Resolv_N"/>
</dbReference>
<dbReference type="PANTHER" id="PTHR30461:SF2">
    <property type="entry name" value="SERINE RECOMBINASE PINE-RELATED"/>
    <property type="match status" value="1"/>
</dbReference>
<feature type="domain" description="Resolvase/invertase-type recombinase catalytic" evidence="6">
    <location>
        <begin position="11"/>
        <end position="158"/>
    </location>
</feature>
<dbReference type="SMART" id="SM00857">
    <property type="entry name" value="Resolvase"/>
    <property type="match status" value="1"/>
</dbReference>
<dbReference type="GO" id="GO:0003677">
    <property type="term" value="F:DNA binding"/>
    <property type="evidence" value="ECO:0007669"/>
    <property type="project" value="UniProtKB-KW"/>
</dbReference>
<keyword evidence="8" id="KW-1185">Reference proteome</keyword>
<protein>
    <submittedName>
        <fullName evidence="7">Recombinase family protein</fullName>
    </submittedName>
</protein>
<evidence type="ECO:0000259" key="6">
    <source>
        <dbReference type="PROSITE" id="PS51736"/>
    </source>
</evidence>
<dbReference type="GO" id="GO:0015074">
    <property type="term" value="P:DNA integration"/>
    <property type="evidence" value="ECO:0007669"/>
    <property type="project" value="UniProtKB-KW"/>
</dbReference>
<gene>
    <name evidence="7" type="ORF">IHV25_06100</name>
</gene>
<feature type="region of interest" description="Disordered" evidence="5">
    <location>
        <begin position="135"/>
        <end position="155"/>
    </location>
</feature>
<dbReference type="PROSITE" id="PS00398">
    <property type="entry name" value="RECOMBINASES_2"/>
    <property type="match status" value="1"/>
</dbReference>
<dbReference type="GO" id="GO:0000150">
    <property type="term" value="F:DNA strand exchange activity"/>
    <property type="evidence" value="ECO:0007669"/>
    <property type="project" value="InterPro"/>
</dbReference>
<evidence type="ECO:0000256" key="3">
    <source>
        <dbReference type="ARBA" id="ARBA00023172"/>
    </source>
</evidence>
<dbReference type="PROSITE" id="PS51736">
    <property type="entry name" value="RECOMBINASES_3"/>
    <property type="match status" value="1"/>
</dbReference>
<accession>A0A8J7CPN2</accession>
<dbReference type="CDD" id="cd03768">
    <property type="entry name" value="SR_ResInv"/>
    <property type="match status" value="1"/>
</dbReference>
<evidence type="ECO:0000256" key="2">
    <source>
        <dbReference type="ARBA" id="ARBA00023125"/>
    </source>
</evidence>
<dbReference type="PANTHER" id="PTHR30461">
    <property type="entry name" value="DNA-INVERTASE FROM LAMBDOID PROPHAGE"/>
    <property type="match status" value="1"/>
</dbReference>
<organism evidence="7 8">
    <name type="scientific">Phaeovibrio sulfidiphilus</name>
    <dbReference type="NCBI Taxonomy" id="1220600"/>
    <lineage>
        <taxon>Bacteria</taxon>
        <taxon>Pseudomonadati</taxon>
        <taxon>Pseudomonadota</taxon>
        <taxon>Alphaproteobacteria</taxon>
        <taxon>Rhodospirillales</taxon>
        <taxon>Rhodospirillaceae</taxon>
        <taxon>Phaeovibrio</taxon>
    </lineage>
</organism>
<sequence>MSGSADKGQGRFLGYVRVSVADQHLDLQLDALRAVGGPNDLIYADHGVSGARARRPGLDLLLEEAREGDTLICWRLDRLGRSLVNLSTLASTLTERDIRIRTIADGVDRLTRDRQASAGSARHFGGLGTRGDPGAGDCRCSSRPSRREGAGAEAARAGEISEEQIGLVAVLPARIEPVMKLRERLTDWLARHCVPGTAVEQYFAGPEWTALLAQAVESATGGDDLRPDVTIDECRTCFKIEDDEADRLGLTTLVGGARALQTAQVCRGKLWPPGTA</sequence>
<feature type="active site" description="O-(5'-phospho-DNA)-serine intermediate" evidence="4">
    <location>
        <position position="19"/>
    </location>
</feature>
<dbReference type="EMBL" id="JACZHT010000004">
    <property type="protein sequence ID" value="MBE1237217.1"/>
    <property type="molecule type" value="Genomic_DNA"/>
</dbReference>
<evidence type="ECO:0000313" key="8">
    <source>
        <dbReference type="Proteomes" id="UP000631034"/>
    </source>
</evidence>
<keyword evidence="1" id="KW-0229">DNA integration</keyword>
<dbReference type="InterPro" id="IPR006118">
    <property type="entry name" value="Recombinase_CS"/>
</dbReference>
<dbReference type="InterPro" id="IPR036162">
    <property type="entry name" value="Resolvase-like_N_sf"/>
</dbReference>
<dbReference type="Pfam" id="PF00239">
    <property type="entry name" value="Resolvase"/>
    <property type="match status" value="1"/>
</dbReference>
<name>A0A8J7CPN2_9PROT</name>
<evidence type="ECO:0000256" key="5">
    <source>
        <dbReference type="SAM" id="MobiDB-lite"/>
    </source>
</evidence>
<reference evidence="7" key="1">
    <citation type="submission" date="2020-10" db="EMBL/GenBank/DDBJ databases">
        <title>Genome sequence of the unusual species of purple photosynthetic bacteria, Phaeovibrio sulfidiphilus DSM 23193, type strain.</title>
        <authorList>
            <person name="Kyndt J.A."/>
            <person name="Meyer T.E."/>
        </authorList>
    </citation>
    <scope>NUCLEOTIDE SEQUENCE</scope>
    <source>
        <strain evidence="7">DSM 23193</strain>
    </source>
</reference>